<dbReference type="AlphaFoldDB" id="X0XVW5"/>
<organism evidence="1">
    <name type="scientific">marine sediment metagenome</name>
    <dbReference type="NCBI Taxonomy" id="412755"/>
    <lineage>
        <taxon>unclassified sequences</taxon>
        <taxon>metagenomes</taxon>
        <taxon>ecological metagenomes</taxon>
    </lineage>
</organism>
<feature type="non-terminal residue" evidence="1">
    <location>
        <position position="1"/>
    </location>
</feature>
<sequence length="36" mass="4290">ELDKWSESLEELIEEDCKFTLTEEQAKRLGFVKESE</sequence>
<name>X0XVW5_9ZZZZ</name>
<proteinExistence type="predicted"/>
<reference evidence="1" key="1">
    <citation type="journal article" date="2014" name="Front. Microbiol.">
        <title>High frequency of phylogenetically diverse reductive dehalogenase-homologous genes in deep subseafloor sedimentary metagenomes.</title>
        <authorList>
            <person name="Kawai M."/>
            <person name="Futagami T."/>
            <person name="Toyoda A."/>
            <person name="Takaki Y."/>
            <person name="Nishi S."/>
            <person name="Hori S."/>
            <person name="Arai W."/>
            <person name="Tsubouchi T."/>
            <person name="Morono Y."/>
            <person name="Uchiyama I."/>
            <person name="Ito T."/>
            <person name="Fujiyama A."/>
            <person name="Inagaki F."/>
            <person name="Takami H."/>
        </authorList>
    </citation>
    <scope>NUCLEOTIDE SEQUENCE</scope>
    <source>
        <strain evidence="1">Expedition CK06-06</strain>
    </source>
</reference>
<protein>
    <submittedName>
        <fullName evidence="1">Uncharacterized protein</fullName>
    </submittedName>
</protein>
<gene>
    <name evidence="1" type="ORF">S01H1_67538</name>
</gene>
<accession>X0XVW5</accession>
<dbReference type="EMBL" id="BARS01044740">
    <property type="protein sequence ID" value="GAG39387.1"/>
    <property type="molecule type" value="Genomic_DNA"/>
</dbReference>
<evidence type="ECO:0000313" key="1">
    <source>
        <dbReference type="EMBL" id="GAG39387.1"/>
    </source>
</evidence>
<comment type="caution">
    <text evidence="1">The sequence shown here is derived from an EMBL/GenBank/DDBJ whole genome shotgun (WGS) entry which is preliminary data.</text>
</comment>